<dbReference type="AlphaFoldDB" id="A0A134AAY7"/>
<accession>A0A134AAY7</accession>
<reference evidence="3" key="1">
    <citation type="submission" date="2016-01" db="EMBL/GenBank/DDBJ databases">
        <authorList>
            <person name="Mitreva M."/>
            <person name="Pepin K.H."/>
            <person name="Mihindukulasuriya K.A."/>
            <person name="Fulton R."/>
            <person name="Fronick C."/>
            <person name="O'Laughlin M."/>
            <person name="Miner T."/>
            <person name="Herter B."/>
            <person name="Rosa B.A."/>
            <person name="Cordes M."/>
            <person name="Tomlinson C."/>
            <person name="Wollam A."/>
            <person name="Palsikar V.B."/>
            <person name="Mardis E.R."/>
            <person name="Wilson R.K."/>
        </authorList>
    </citation>
    <scope>NUCLEOTIDE SEQUENCE [LARGE SCALE GENOMIC DNA]</scope>
    <source>
        <strain evidence="3">DNF00729</strain>
    </source>
</reference>
<keyword evidence="1" id="KW-1133">Transmembrane helix</keyword>
<keyword evidence="1" id="KW-0472">Membrane</keyword>
<keyword evidence="3" id="KW-1185">Reference proteome</keyword>
<evidence type="ECO:0000313" key="3">
    <source>
        <dbReference type="Proteomes" id="UP000070442"/>
    </source>
</evidence>
<dbReference type="Pfam" id="PF03729">
    <property type="entry name" value="DUF308"/>
    <property type="match status" value="2"/>
</dbReference>
<dbReference type="EMBL" id="LSDG01000046">
    <property type="protein sequence ID" value="KXB64892.1"/>
    <property type="molecule type" value="Genomic_DNA"/>
</dbReference>
<evidence type="ECO:0000256" key="1">
    <source>
        <dbReference type="SAM" id="Phobius"/>
    </source>
</evidence>
<dbReference type="InterPro" id="IPR005325">
    <property type="entry name" value="DUF308_memb"/>
</dbReference>
<feature type="transmembrane region" description="Helical" evidence="1">
    <location>
        <begin position="123"/>
        <end position="142"/>
    </location>
</feature>
<dbReference type="PATRIC" id="fig|755172.3.peg.1767"/>
<dbReference type="PANTHER" id="PTHR34989:SF1">
    <property type="entry name" value="PROTEIN HDED"/>
    <property type="match status" value="1"/>
</dbReference>
<dbReference type="OrthoDB" id="1654642at2"/>
<dbReference type="STRING" id="755172.HMPREF1863_01811"/>
<sequence length="179" mass="20162">MDRLIKVKKMYSAFSVGLIALGALFLLKPTMTAEVFCKLGGVFLLFFGAVKLYSYFSRDLLQLAFQFDFAMGILSGLLGIVMLFQTTRFLDLIVVCMGLFMLIDALLRMQTALDARKIGIKRWRMILICSFLVALTGAMLFMKPYEGRSAIVMLMGINLIIDGILNLFVVQNTVSIMRR</sequence>
<dbReference type="InterPro" id="IPR052712">
    <property type="entry name" value="Acid_resist_chaperone_HdeD"/>
</dbReference>
<feature type="transmembrane region" description="Helical" evidence="1">
    <location>
        <begin position="10"/>
        <end position="27"/>
    </location>
</feature>
<proteinExistence type="predicted"/>
<feature type="transmembrane region" description="Helical" evidence="1">
    <location>
        <begin position="89"/>
        <end position="107"/>
    </location>
</feature>
<dbReference type="Proteomes" id="UP000070442">
    <property type="component" value="Unassembled WGS sequence"/>
</dbReference>
<comment type="caution">
    <text evidence="2">The sequence shown here is derived from an EMBL/GenBank/DDBJ whole genome shotgun (WGS) entry which is preliminary data.</text>
</comment>
<dbReference type="GO" id="GO:0005886">
    <property type="term" value="C:plasma membrane"/>
    <property type="evidence" value="ECO:0007669"/>
    <property type="project" value="TreeGrafter"/>
</dbReference>
<protein>
    <recommendedName>
        <fullName evidence="4">DUF308 domain-containing protein</fullName>
    </recommendedName>
</protein>
<organism evidence="2 3">
    <name type="scientific">Aedoeadaptatus coxii</name>
    <dbReference type="NCBI Taxonomy" id="755172"/>
    <lineage>
        <taxon>Bacteria</taxon>
        <taxon>Bacillati</taxon>
        <taxon>Bacillota</taxon>
        <taxon>Tissierellia</taxon>
        <taxon>Tissierellales</taxon>
        <taxon>Peptoniphilaceae</taxon>
        <taxon>Aedoeadaptatus</taxon>
    </lineage>
</organism>
<name>A0A134AAY7_9FIRM</name>
<dbReference type="RefSeq" id="WP_068369993.1">
    <property type="nucleotide sequence ID" value="NZ_CAMYBE010000014.1"/>
</dbReference>
<dbReference type="PANTHER" id="PTHR34989">
    <property type="entry name" value="PROTEIN HDED"/>
    <property type="match status" value="1"/>
</dbReference>
<evidence type="ECO:0008006" key="4">
    <source>
        <dbReference type="Google" id="ProtNLM"/>
    </source>
</evidence>
<feature type="transmembrane region" description="Helical" evidence="1">
    <location>
        <begin position="148"/>
        <end position="170"/>
    </location>
</feature>
<evidence type="ECO:0000313" key="2">
    <source>
        <dbReference type="EMBL" id="KXB64892.1"/>
    </source>
</evidence>
<keyword evidence="1" id="KW-0812">Transmembrane</keyword>
<gene>
    <name evidence="2" type="ORF">HMPREF1863_01811</name>
</gene>
<feature type="transmembrane region" description="Helical" evidence="1">
    <location>
        <begin position="39"/>
        <end position="56"/>
    </location>
</feature>
<feature type="transmembrane region" description="Helical" evidence="1">
    <location>
        <begin position="63"/>
        <end position="83"/>
    </location>
</feature>